<reference evidence="2" key="1">
    <citation type="submission" date="2018-10" db="EMBL/GenBank/DDBJ databases">
        <title>Hidden diversity of soil giant viruses.</title>
        <authorList>
            <person name="Schulz F."/>
            <person name="Alteio L."/>
            <person name="Goudeau D."/>
            <person name="Ryan E.M."/>
            <person name="Malmstrom R.R."/>
            <person name="Blanchard J."/>
            <person name="Woyke T."/>
        </authorList>
    </citation>
    <scope>NUCLEOTIDE SEQUENCE</scope>
    <source>
        <strain evidence="2">HYV1</strain>
    </source>
</reference>
<keyword evidence="1" id="KW-1133">Transmembrane helix</keyword>
<proteinExistence type="predicted"/>
<feature type="transmembrane region" description="Helical" evidence="1">
    <location>
        <begin position="50"/>
        <end position="69"/>
    </location>
</feature>
<evidence type="ECO:0000256" key="1">
    <source>
        <dbReference type="SAM" id="Phobius"/>
    </source>
</evidence>
<name>A0A3G5ABR6_9VIRU</name>
<dbReference type="EMBL" id="MK072414">
    <property type="protein sequence ID" value="AYV84640.1"/>
    <property type="molecule type" value="Genomic_DNA"/>
</dbReference>
<sequence length="113" mass="13447">MDKFFDIDHIAFKREFGLMIIGGIIFTISFIWHDYFKDIQEMFFPIQKGLLARTIYMIIITALFVFIAMKLRPFFGLSSTTKDHEIDPLLKFGDNLNKRRIRNTNSEETNFNR</sequence>
<feature type="transmembrane region" description="Helical" evidence="1">
    <location>
        <begin position="16"/>
        <end position="35"/>
    </location>
</feature>
<gene>
    <name evidence="2" type="ORF">Hyperionvirus32_7</name>
</gene>
<protein>
    <submittedName>
        <fullName evidence="2">Uncharacterized protein</fullName>
    </submittedName>
</protein>
<keyword evidence="1" id="KW-0812">Transmembrane</keyword>
<keyword evidence="1" id="KW-0472">Membrane</keyword>
<accession>A0A3G5ABR6</accession>
<organism evidence="2">
    <name type="scientific">Hyperionvirus sp</name>
    <dbReference type="NCBI Taxonomy" id="2487770"/>
    <lineage>
        <taxon>Viruses</taxon>
        <taxon>Varidnaviria</taxon>
        <taxon>Bamfordvirae</taxon>
        <taxon>Nucleocytoviricota</taxon>
        <taxon>Megaviricetes</taxon>
        <taxon>Imitervirales</taxon>
        <taxon>Mimiviridae</taxon>
        <taxon>Klosneuvirinae</taxon>
    </lineage>
</organism>
<evidence type="ECO:0000313" key="2">
    <source>
        <dbReference type="EMBL" id="AYV84640.1"/>
    </source>
</evidence>